<dbReference type="FunFam" id="3.90.199.10:FF:000001">
    <property type="entry name" value="DNA gyrase subunit A"/>
    <property type="match status" value="1"/>
</dbReference>
<evidence type="ECO:0000256" key="8">
    <source>
        <dbReference type="HAMAP-Rule" id="MF_01897"/>
    </source>
</evidence>
<dbReference type="InterPro" id="IPR002205">
    <property type="entry name" value="Topo_IIA_dom_A"/>
</dbReference>
<accession>A0A0G0XNP8</accession>
<dbReference type="InterPro" id="IPR013760">
    <property type="entry name" value="Topo_IIA-like_dom_sf"/>
</dbReference>
<evidence type="ECO:0000256" key="3">
    <source>
        <dbReference type="ARBA" id="ARBA00022741"/>
    </source>
</evidence>
<comment type="subunit">
    <text evidence="8">Heterotetramer, composed of two GyrA and two GyrB chains. In the heterotetramer, GyrA contains the active site tyrosine that forms a transient covalent intermediate with DNA, while GyrB binds cofactors and catalyzes ATP hydrolysis.</text>
</comment>
<dbReference type="GO" id="GO:0034335">
    <property type="term" value="F:DNA negative supercoiling activity"/>
    <property type="evidence" value="ECO:0007669"/>
    <property type="project" value="UniProtKB-ARBA"/>
</dbReference>
<dbReference type="InterPro" id="IPR005743">
    <property type="entry name" value="GyrA"/>
</dbReference>
<dbReference type="NCBIfam" id="TIGR01063">
    <property type="entry name" value="gyrA"/>
    <property type="match status" value="1"/>
</dbReference>
<dbReference type="Gene3D" id="3.30.1360.40">
    <property type="match status" value="1"/>
</dbReference>
<dbReference type="InterPro" id="IPR050220">
    <property type="entry name" value="Type_II_DNA_Topoisomerases"/>
</dbReference>
<comment type="catalytic activity">
    <reaction evidence="1 8 9">
        <text>ATP-dependent breakage, passage and rejoining of double-stranded DNA.</text>
        <dbReference type="EC" id="5.6.2.2"/>
    </reaction>
</comment>
<dbReference type="InterPro" id="IPR035516">
    <property type="entry name" value="Gyrase/topoIV_suA_C"/>
</dbReference>
<dbReference type="AlphaFoldDB" id="A0A0G0XNP8"/>
<dbReference type="GO" id="GO:0009330">
    <property type="term" value="C:DNA topoisomerase type II (double strand cut, ATP-hydrolyzing) complex"/>
    <property type="evidence" value="ECO:0007669"/>
    <property type="project" value="TreeGrafter"/>
</dbReference>
<dbReference type="GO" id="GO:0005694">
    <property type="term" value="C:chromosome"/>
    <property type="evidence" value="ECO:0007669"/>
    <property type="project" value="InterPro"/>
</dbReference>
<evidence type="ECO:0000259" key="10">
    <source>
        <dbReference type="PROSITE" id="PS52040"/>
    </source>
</evidence>
<dbReference type="EC" id="5.6.2.2" evidence="8"/>
<organism evidence="11 12">
    <name type="scientific">Candidatus Yanofskybacteria bacterium GW2011_GWC2_41_9</name>
    <dbReference type="NCBI Taxonomy" id="1619029"/>
    <lineage>
        <taxon>Bacteria</taxon>
        <taxon>Candidatus Yanofskyibacteriota</taxon>
    </lineage>
</organism>
<gene>
    <name evidence="8" type="primary">gyrA</name>
    <name evidence="11" type="ORF">UU84_C0026G0006</name>
</gene>
<dbReference type="CDD" id="cd00187">
    <property type="entry name" value="TOP4c"/>
    <property type="match status" value="1"/>
</dbReference>
<dbReference type="FunFam" id="3.30.1360.40:FF:000002">
    <property type="entry name" value="DNA gyrase subunit A"/>
    <property type="match status" value="1"/>
</dbReference>
<feature type="domain" description="Topo IIA-type catalytic" evidence="10">
    <location>
        <begin position="25"/>
        <end position="491"/>
    </location>
</feature>
<dbReference type="InterPro" id="IPR013758">
    <property type="entry name" value="Topo_IIA_A/C_ab"/>
</dbReference>
<sequence length="809" mass="89939">MREISREMEESYLSYAMSVIVSRALPDVRDGLKPVHRRILYAMHDLGLTHQARFRKSALVVGEVLGKYHPHGDISVYDALARLAQNFSLRYPLINGQGNFGSIDGDSPAAMRYTEARLTSLAEEILKDIDKNTVDFIDNYDATRKEPRVLPAAVPQLLLNGTVGIAVGMATNIPPHNLSEVIDASAYLIKHPRASVEDLLEFVKGPDFPTGGVIYSKKDIAAAYATGRGPIITRGVAEIVEDKKNRQDIIITEIPYQVNKSTLLEKIAELASDKRVEGIRDLRDESDKDGMRIVIELKGDAAPQKVLNNLYKHTDLQKTFHLNLLALVDGIEPKLLSLKAALEYFLKHREEVVTRRTKFELVKAQERAHILEGLKKALDHIDEIIKTIKKSQDREDALKNLVAKFKLTEIQANAILDMKLATLANLERKKIEDELIEKKKLIKELELILKSREKTLDIVYKELEAIKEKYGDGRRTKVIATALGEFKEEDLVPLEEAVVVLTESGYVKRMNPALVRAQHRGGKGMTGMGTREEDAVTHFVSTQTHDNALFFTNIGRVFQTKVWEIPEASRQSRGKAIVNFLALSADEKVQAILTYNEKQLSAKSGEKYFVMATKNGLVKKTPIADFGSVRHSGLIAIKLKKGDSLKWVKESSGEDQIIFVTSQGQAIRFSEKDARPLGRATAGMHGIRLHAGDEVIAMDIISAAAAKDPNTKFLVIMENGFGKKTFIKLYKKQNRAGSGVKTAKVTPKTGKIVSAFVLTPDVKEMIAISKKGVVIRTDIESISTVSRVTQGVRIMRVEPGDKVVSATLL</sequence>
<evidence type="ECO:0000256" key="9">
    <source>
        <dbReference type="PROSITE-ProRule" id="PRU01384"/>
    </source>
</evidence>
<evidence type="ECO:0000256" key="6">
    <source>
        <dbReference type="ARBA" id="ARBA00023125"/>
    </source>
</evidence>
<dbReference type="GO" id="GO:0003677">
    <property type="term" value="F:DNA binding"/>
    <property type="evidence" value="ECO:0007669"/>
    <property type="project" value="UniProtKB-UniRule"/>
</dbReference>
<dbReference type="InterPro" id="IPR006691">
    <property type="entry name" value="GyrA/parC_rep"/>
</dbReference>
<keyword evidence="3 8" id="KW-0547">Nucleotide-binding</keyword>
<dbReference type="PANTHER" id="PTHR43493">
    <property type="entry name" value="DNA GYRASE/TOPOISOMERASE SUBUNIT A"/>
    <property type="match status" value="1"/>
</dbReference>
<comment type="similarity">
    <text evidence="2 8">Belongs to the type II topoisomerase GyrA/ParC subunit family.</text>
</comment>
<dbReference type="SUPFAM" id="SSF56719">
    <property type="entry name" value="Type II DNA topoisomerase"/>
    <property type="match status" value="1"/>
</dbReference>
<dbReference type="Proteomes" id="UP000033859">
    <property type="component" value="Unassembled WGS sequence"/>
</dbReference>
<dbReference type="InterPro" id="IPR013757">
    <property type="entry name" value="Topo_IIA_A_a_sf"/>
</dbReference>
<proteinExistence type="inferred from homology"/>
<dbReference type="Gene3D" id="3.90.199.10">
    <property type="entry name" value="Topoisomerase II, domain 5"/>
    <property type="match status" value="1"/>
</dbReference>
<keyword evidence="5 8" id="KW-0799">Topoisomerase</keyword>
<comment type="subcellular location">
    <subcellularLocation>
        <location evidence="8">Cytoplasm</location>
    </subcellularLocation>
</comment>
<dbReference type="Pfam" id="PF03989">
    <property type="entry name" value="DNA_gyraseA_C"/>
    <property type="match status" value="6"/>
</dbReference>
<dbReference type="SMART" id="SM00434">
    <property type="entry name" value="TOP4c"/>
    <property type="match status" value="1"/>
</dbReference>
<evidence type="ECO:0000256" key="1">
    <source>
        <dbReference type="ARBA" id="ARBA00000185"/>
    </source>
</evidence>
<dbReference type="GO" id="GO:0005737">
    <property type="term" value="C:cytoplasm"/>
    <property type="evidence" value="ECO:0007669"/>
    <property type="project" value="UniProtKB-SubCell"/>
</dbReference>
<comment type="caution">
    <text evidence="11">The sequence shown here is derived from an EMBL/GenBank/DDBJ whole genome shotgun (WGS) entry which is preliminary data.</text>
</comment>
<dbReference type="PATRIC" id="fig|1619029.3.peg.467"/>
<evidence type="ECO:0000256" key="7">
    <source>
        <dbReference type="ARBA" id="ARBA00023235"/>
    </source>
</evidence>
<evidence type="ECO:0000313" key="11">
    <source>
        <dbReference type="EMBL" id="KKS26474.1"/>
    </source>
</evidence>
<dbReference type="PROSITE" id="PS52040">
    <property type="entry name" value="TOPO_IIA"/>
    <property type="match status" value="1"/>
</dbReference>
<dbReference type="Gene3D" id="2.120.10.90">
    <property type="entry name" value="DNA gyrase/topoisomerase IV, subunit A, C-terminal"/>
    <property type="match status" value="1"/>
</dbReference>
<dbReference type="PANTHER" id="PTHR43493:SF5">
    <property type="entry name" value="DNA GYRASE SUBUNIT A, CHLOROPLASTIC_MITOCHONDRIAL"/>
    <property type="match status" value="1"/>
</dbReference>
<dbReference type="GO" id="GO:0006265">
    <property type="term" value="P:DNA topological change"/>
    <property type="evidence" value="ECO:0007669"/>
    <property type="project" value="UniProtKB-UniRule"/>
</dbReference>
<dbReference type="Pfam" id="PF00521">
    <property type="entry name" value="DNA_topoisoIV"/>
    <property type="match status" value="1"/>
</dbReference>
<dbReference type="SUPFAM" id="SSF101904">
    <property type="entry name" value="GyrA/ParC C-terminal domain-like"/>
    <property type="match status" value="1"/>
</dbReference>
<protein>
    <recommendedName>
        <fullName evidence="8">DNA gyrase subunit A</fullName>
        <ecNumber evidence="8">5.6.2.2</ecNumber>
    </recommendedName>
</protein>
<name>A0A0G0XNP8_9BACT</name>
<keyword evidence="6 8" id="KW-0238">DNA-binding</keyword>
<dbReference type="HAMAP" id="MF_01897">
    <property type="entry name" value="GyrA"/>
    <property type="match status" value="1"/>
</dbReference>
<dbReference type="GO" id="GO:0006261">
    <property type="term" value="P:DNA-templated DNA replication"/>
    <property type="evidence" value="ECO:0007669"/>
    <property type="project" value="UniProtKB-UniRule"/>
</dbReference>
<comment type="miscellaneous">
    <text evidence="8">Few gyrases are as efficient as E.coli at forming negative supercoils. Not all organisms have 2 type II topoisomerases; in organisms with a single type II topoisomerase this enzyme also has to decatenate newly replicated chromosomes.</text>
</comment>
<dbReference type="NCBIfam" id="NF004043">
    <property type="entry name" value="PRK05560.1"/>
    <property type="match status" value="1"/>
</dbReference>
<feature type="active site" description="O-(5'-phospho-DNA)-tyrosine intermediate" evidence="8 9">
    <location>
        <position position="113"/>
    </location>
</feature>
<keyword evidence="7 8" id="KW-0413">Isomerase</keyword>
<keyword evidence="4 8" id="KW-0067">ATP-binding</keyword>
<dbReference type="NCBIfam" id="NF004044">
    <property type="entry name" value="PRK05561.1"/>
    <property type="match status" value="1"/>
</dbReference>
<dbReference type="GO" id="GO:0005524">
    <property type="term" value="F:ATP binding"/>
    <property type="evidence" value="ECO:0007669"/>
    <property type="project" value="UniProtKB-UniRule"/>
</dbReference>
<evidence type="ECO:0000313" key="12">
    <source>
        <dbReference type="Proteomes" id="UP000033859"/>
    </source>
</evidence>
<evidence type="ECO:0000256" key="4">
    <source>
        <dbReference type="ARBA" id="ARBA00022840"/>
    </source>
</evidence>
<evidence type="ECO:0000256" key="5">
    <source>
        <dbReference type="ARBA" id="ARBA00023029"/>
    </source>
</evidence>
<dbReference type="FunFam" id="1.10.268.10:FF:000001">
    <property type="entry name" value="DNA gyrase subunit A"/>
    <property type="match status" value="1"/>
</dbReference>
<evidence type="ECO:0000256" key="2">
    <source>
        <dbReference type="ARBA" id="ARBA00008263"/>
    </source>
</evidence>
<dbReference type="EMBL" id="LCCE01000026">
    <property type="protein sequence ID" value="KKS26474.1"/>
    <property type="molecule type" value="Genomic_DNA"/>
</dbReference>
<keyword evidence="8" id="KW-0963">Cytoplasm</keyword>
<feature type="short sequence motif" description="GyrA-box" evidence="8">
    <location>
        <begin position="518"/>
        <end position="524"/>
    </location>
</feature>
<reference evidence="11 12" key="1">
    <citation type="journal article" date="2015" name="Nature">
        <title>rRNA introns, odd ribosomes, and small enigmatic genomes across a large radiation of phyla.</title>
        <authorList>
            <person name="Brown C.T."/>
            <person name="Hug L.A."/>
            <person name="Thomas B.C."/>
            <person name="Sharon I."/>
            <person name="Castelle C.J."/>
            <person name="Singh A."/>
            <person name="Wilkins M.J."/>
            <person name="Williams K.H."/>
            <person name="Banfield J.F."/>
        </authorList>
    </citation>
    <scope>NUCLEOTIDE SEQUENCE [LARGE SCALE GENOMIC DNA]</scope>
</reference>
<comment type="function">
    <text evidence="8">A type II topoisomerase that negatively supercoils closed circular double-stranded (ds) DNA in an ATP-dependent manner to modulate DNA topology and maintain chromosomes in an underwound state. Negative supercoiling favors strand separation, and DNA replication, transcription, recombination and repair, all of which involve strand separation. Also able to catalyze the interconversion of other topological isomers of dsDNA rings, including catenanes and knotted rings. Type II topoisomerases break and join 2 DNA strands simultaneously in an ATP-dependent manner.</text>
</comment>
<dbReference type="Gene3D" id="1.10.268.10">
    <property type="entry name" value="Topoisomerase, domain 3"/>
    <property type="match status" value="1"/>
</dbReference>